<dbReference type="InterPro" id="IPR001959">
    <property type="entry name" value="Transposase"/>
</dbReference>
<organism evidence="10 11">
    <name type="scientific">Acetobacter pomorum</name>
    <dbReference type="NCBI Taxonomy" id="65959"/>
    <lineage>
        <taxon>Bacteria</taxon>
        <taxon>Pseudomonadati</taxon>
        <taxon>Pseudomonadota</taxon>
        <taxon>Alphaproteobacteria</taxon>
        <taxon>Acetobacterales</taxon>
        <taxon>Acetobacteraceae</taxon>
        <taxon>Acetobacter</taxon>
    </lineage>
</organism>
<keyword evidence="6" id="KW-0233">DNA recombination</keyword>
<evidence type="ECO:0000256" key="3">
    <source>
        <dbReference type="ARBA" id="ARBA00022723"/>
    </source>
</evidence>
<dbReference type="Proteomes" id="UP000228751">
    <property type="component" value="Unassembled WGS sequence"/>
</dbReference>
<dbReference type="GO" id="GO:0032196">
    <property type="term" value="P:transposition"/>
    <property type="evidence" value="ECO:0007669"/>
    <property type="project" value="UniProtKB-KW"/>
</dbReference>
<sequence>MKIQKAHVVRLYPSLVQEEFLRQIGGGIRFLWNLALEQRQTWGQRHGLNRFSQSKELTQLRSEVDWLKACPSQVLQQVLNDLEKAFRNFFARRAGFPKFRKKPGGDSFRFPDGKSVLYERLTGKGGRLKLPKLGSIRFRGWRDIPGQIRNVTVRCDAGQWFAAIQYEHEIADPAVKVLPAAGIDRGISAIIAVSGAGRTKGPNAYRKALKKLRRAQRVVSRRQKGSQNRRKAVLRVARLHQKVRRVRADFLHKISYGLAKNHGTLVFEALKIRNMVRSAVGTVTEPGRHVRQKAGLNRSILDQGWGMLRSFCGYKIAERGGQCLDVSARNTSRECRVCRHVSADNRVSQTRFFCVSCGHTENADDNASVVILKRAVDNGLLPVEALRQHAREAGISVGSLLASSQ</sequence>
<dbReference type="OrthoDB" id="7867060at2"/>
<dbReference type="EMBL" id="PEBQ01000052">
    <property type="protein sequence ID" value="PHY94947.1"/>
    <property type="molecule type" value="Genomic_DNA"/>
</dbReference>
<dbReference type="Pfam" id="PF07282">
    <property type="entry name" value="Cas12f1-like_TNB"/>
    <property type="match status" value="1"/>
</dbReference>
<evidence type="ECO:0000259" key="7">
    <source>
        <dbReference type="Pfam" id="PF01385"/>
    </source>
</evidence>
<dbReference type="AlphaFoldDB" id="A0A2G4REI1"/>
<evidence type="ECO:0000313" key="11">
    <source>
        <dbReference type="Proteomes" id="UP000228751"/>
    </source>
</evidence>
<evidence type="ECO:0000256" key="1">
    <source>
        <dbReference type="ARBA" id="ARBA00008761"/>
    </source>
</evidence>
<feature type="domain" description="Transposase putative helix-turn-helix" evidence="9">
    <location>
        <begin position="1"/>
        <end position="46"/>
    </location>
</feature>
<accession>A0A2G4REI1</accession>
<evidence type="ECO:0000259" key="8">
    <source>
        <dbReference type="Pfam" id="PF07282"/>
    </source>
</evidence>
<evidence type="ECO:0000259" key="9">
    <source>
        <dbReference type="Pfam" id="PF12323"/>
    </source>
</evidence>
<evidence type="ECO:0000256" key="5">
    <source>
        <dbReference type="ARBA" id="ARBA00023125"/>
    </source>
</evidence>
<dbReference type="GO" id="GO:0003677">
    <property type="term" value="F:DNA binding"/>
    <property type="evidence" value="ECO:0007669"/>
    <property type="project" value="UniProtKB-KW"/>
</dbReference>
<keyword evidence="2" id="KW-0815">Transposition</keyword>
<dbReference type="Pfam" id="PF12323">
    <property type="entry name" value="HTH_OrfB_IS605"/>
    <property type="match status" value="1"/>
</dbReference>
<evidence type="ECO:0000256" key="6">
    <source>
        <dbReference type="ARBA" id="ARBA00023172"/>
    </source>
</evidence>
<keyword evidence="4" id="KW-0862">Zinc</keyword>
<name>A0A2G4REI1_9PROT</name>
<evidence type="ECO:0000256" key="2">
    <source>
        <dbReference type="ARBA" id="ARBA00022578"/>
    </source>
</evidence>
<dbReference type="Pfam" id="PF01385">
    <property type="entry name" value="OrfB_IS605"/>
    <property type="match status" value="1"/>
</dbReference>
<protein>
    <submittedName>
        <fullName evidence="10">Transposase</fullName>
    </submittedName>
</protein>
<proteinExistence type="inferred from homology"/>
<reference evidence="10 11" key="1">
    <citation type="submission" date="2017-10" db="EMBL/GenBank/DDBJ databases">
        <title>Genomic analysis of the genus Acetobacter.</title>
        <authorList>
            <person name="Kim K.H."/>
            <person name="Chun B.H."/>
            <person name="Son A.R."/>
            <person name="Jeon C.O."/>
        </authorList>
    </citation>
    <scope>NUCLEOTIDE SEQUENCE [LARGE SCALE GENOMIC DNA]</scope>
    <source>
        <strain evidence="10 11">LHT 2458</strain>
    </source>
</reference>
<dbReference type="GO" id="GO:0006310">
    <property type="term" value="P:DNA recombination"/>
    <property type="evidence" value="ECO:0007669"/>
    <property type="project" value="UniProtKB-KW"/>
</dbReference>
<comment type="caution">
    <text evidence="10">The sequence shown here is derived from an EMBL/GenBank/DDBJ whole genome shotgun (WGS) entry which is preliminary data.</text>
</comment>
<feature type="domain" description="Probable transposase IS891/IS1136/IS1341" evidence="7">
    <location>
        <begin position="164"/>
        <end position="278"/>
    </location>
</feature>
<dbReference type="InterPro" id="IPR010095">
    <property type="entry name" value="Cas12f1-like_TNB"/>
</dbReference>
<dbReference type="NCBIfam" id="NF040570">
    <property type="entry name" value="guided_TnpB"/>
    <property type="match status" value="1"/>
</dbReference>
<keyword evidence="5" id="KW-0238">DNA-binding</keyword>
<evidence type="ECO:0000256" key="4">
    <source>
        <dbReference type="ARBA" id="ARBA00022833"/>
    </source>
</evidence>
<dbReference type="GO" id="GO:0046872">
    <property type="term" value="F:metal ion binding"/>
    <property type="evidence" value="ECO:0007669"/>
    <property type="project" value="UniProtKB-KW"/>
</dbReference>
<dbReference type="RefSeq" id="WP_099540596.1">
    <property type="nucleotide sequence ID" value="NZ_PEBQ01000052.1"/>
</dbReference>
<keyword evidence="11" id="KW-1185">Reference proteome</keyword>
<evidence type="ECO:0000313" key="10">
    <source>
        <dbReference type="EMBL" id="PHY94947.1"/>
    </source>
</evidence>
<gene>
    <name evidence="10" type="ORF">CSR02_03615</name>
</gene>
<feature type="domain" description="Cas12f1-like TNB" evidence="8">
    <location>
        <begin position="305"/>
        <end position="371"/>
    </location>
</feature>
<keyword evidence="3" id="KW-0479">Metal-binding</keyword>
<comment type="similarity">
    <text evidence="1">In the C-terminal section; belongs to the transposase 35 family.</text>
</comment>
<dbReference type="InterPro" id="IPR021027">
    <property type="entry name" value="Transposase_put_HTH"/>
</dbReference>